<name>A0A2I7K4L4_9RHOB</name>
<accession>A0A2I7K4L4</accession>
<organism evidence="1 2">
    <name type="scientific">Phaeobacter inhibens</name>
    <dbReference type="NCBI Taxonomy" id="221822"/>
    <lineage>
        <taxon>Bacteria</taxon>
        <taxon>Pseudomonadati</taxon>
        <taxon>Pseudomonadota</taxon>
        <taxon>Alphaproteobacteria</taxon>
        <taxon>Rhodobacterales</taxon>
        <taxon>Roseobacteraceae</taxon>
        <taxon>Phaeobacter</taxon>
    </lineage>
</organism>
<reference evidence="1 2" key="2">
    <citation type="journal article" date="2017" name="Genome Biol. Evol.">
        <title>Trajectories and Drivers of Genome Evolution in Surface-Associated Marine Phaeobacter.</title>
        <authorList>
            <person name="Freese H.M."/>
            <person name="Sikorski J."/>
            <person name="Bunk B."/>
            <person name="Scheuner C."/>
            <person name="Meier-Kolthoff J.P."/>
            <person name="Sproer C."/>
            <person name="Gram L."/>
            <person name="Overmann J."/>
        </authorList>
    </citation>
    <scope>NUCLEOTIDE SEQUENCE [LARGE SCALE GENOMIC DNA]</scope>
    <source>
        <strain evidence="1 2">P88</strain>
    </source>
</reference>
<evidence type="ECO:0000313" key="1">
    <source>
        <dbReference type="EMBL" id="AUQ97513.1"/>
    </source>
</evidence>
<reference evidence="1 2" key="1">
    <citation type="journal article" date="2017" name="Front. Microbiol.">
        <title>Phaeobacter piscinae sp. nov., a species of the Roseobacter group and potential aquaculture probiont.</title>
        <authorList>
            <person name="Sonnenschein E.C."/>
            <person name="Phippen C.B.W."/>
            <person name="Nielsen K.F."/>
            <person name="Mateiu R.V."/>
            <person name="Melchiorsen J."/>
            <person name="Gram L."/>
            <person name="Overmann J."/>
            <person name="Freese H.M."/>
        </authorList>
    </citation>
    <scope>NUCLEOTIDE SEQUENCE [LARGE SCALE GENOMIC DNA]</scope>
    <source>
        <strain evidence="1 2">P88</strain>
    </source>
</reference>
<dbReference type="AlphaFoldDB" id="A0A2I7K4L4"/>
<dbReference type="EMBL" id="CP010725">
    <property type="protein sequence ID" value="AUQ97513.1"/>
    <property type="molecule type" value="Genomic_DNA"/>
</dbReference>
<evidence type="ECO:0000313" key="2">
    <source>
        <dbReference type="Proteomes" id="UP000236447"/>
    </source>
</evidence>
<sequence>MTIVSNGNNVPIQDGEQAAQQAQYGCSTILADRYWCGFSTAFAQWFCGGAQRISSTIRQCGLPRLALMMVAPLALAGCTAGTSPSRITDTSGPQPGDITRMSFASDTIHLVPPTGFCIDPRMTGHRAEGGFAIVVPCSSLRPGPSDRNRALITVAVGPAGPADKALTSADLLKNAPGARLLTERSDMMLPLVKLNMPDHRARGASPIHWRGAFVLNDQLVAVALYAPGGSRNLGGRGARLLNELTAKTLEASVTADLPPSTDAAAQ</sequence>
<protein>
    <submittedName>
        <fullName evidence="1">Uncharacterized protein</fullName>
    </submittedName>
</protein>
<gene>
    <name evidence="1" type="ORF">PhaeoP88_00101</name>
</gene>
<dbReference type="Proteomes" id="UP000236447">
    <property type="component" value="Chromosome"/>
</dbReference>
<proteinExistence type="predicted"/>